<dbReference type="InterPro" id="IPR007492">
    <property type="entry name" value="LytTR_DNA-bd_dom"/>
</dbReference>
<dbReference type="Proteomes" id="UP001139000">
    <property type="component" value="Unassembled WGS sequence"/>
</dbReference>
<dbReference type="RefSeq" id="WP_234658849.1">
    <property type="nucleotide sequence ID" value="NZ_CP094997.1"/>
</dbReference>
<dbReference type="SMART" id="SM00850">
    <property type="entry name" value="LytTR"/>
    <property type="match status" value="1"/>
</dbReference>
<dbReference type="Pfam" id="PF00072">
    <property type="entry name" value="Response_reg"/>
    <property type="match status" value="1"/>
</dbReference>
<evidence type="ECO:0000256" key="2">
    <source>
        <dbReference type="PROSITE-ProRule" id="PRU00169"/>
    </source>
</evidence>
<dbReference type="SMART" id="SM00448">
    <property type="entry name" value="REC"/>
    <property type="match status" value="1"/>
</dbReference>
<feature type="domain" description="Response regulatory" evidence="3">
    <location>
        <begin position="5"/>
        <end position="121"/>
    </location>
</feature>
<name>A0A9X1PRS8_9BACT</name>
<evidence type="ECO:0000313" key="5">
    <source>
        <dbReference type="Proteomes" id="UP001139000"/>
    </source>
</evidence>
<evidence type="ECO:0000259" key="3">
    <source>
        <dbReference type="PROSITE" id="PS50110"/>
    </source>
</evidence>
<sequence>MNSLQILIVEDEILIAMMLRNALEKNGYNVTAMARTLTDARESVLVNPPDLAVIDITLDGAEGNGVETAKELSDLHPMPIIYLTANSDLDQFLEAQQTRPSAYMLKPFKEDELLFNIELAYHNFISTIQHPRFEGHMMLPVKQGLEMVVLDNVMYLKAGGAYAEVVMANGTRHLVSTGLGQLEHYFKKDFFRLSRSYVINLRHIKRIKENELLLSDELTLLPIPDAHRKELLNRLTVVRTKPSTKK</sequence>
<keyword evidence="5" id="KW-1185">Reference proteome</keyword>
<organism evidence="4 5">
    <name type="scientific">Dyadobacter chenwenxiniae</name>
    <dbReference type="NCBI Taxonomy" id="2906456"/>
    <lineage>
        <taxon>Bacteria</taxon>
        <taxon>Pseudomonadati</taxon>
        <taxon>Bacteroidota</taxon>
        <taxon>Cytophagia</taxon>
        <taxon>Cytophagales</taxon>
        <taxon>Spirosomataceae</taxon>
        <taxon>Dyadobacter</taxon>
    </lineage>
</organism>
<dbReference type="Gene3D" id="3.40.50.2300">
    <property type="match status" value="1"/>
</dbReference>
<comment type="caution">
    <text evidence="4">The sequence shown here is derived from an EMBL/GenBank/DDBJ whole genome shotgun (WGS) entry which is preliminary data.</text>
</comment>
<proteinExistence type="predicted"/>
<dbReference type="CDD" id="cd17534">
    <property type="entry name" value="REC_DC-like"/>
    <property type="match status" value="1"/>
</dbReference>
<dbReference type="InterPro" id="IPR050595">
    <property type="entry name" value="Bact_response_regulator"/>
</dbReference>
<dbReference type="PANTHER" id="PTHR44591">
    <property type="entry name" value="STRESS RESPONSE REGULATOR PROTEIN 1"/>
    <property type="match status" value="1"/>
</dbReference>
<dbReference type="PANTHER" id="PTHR44591:SF3">
    <property type="entry name" value="RESPONSE REGULATORY DOMAIN-CONTAINING PROTEIN"/>
    <property type="match status" value="1"/>
</dbReference>
<dbReference type="Gene3D" id="2.40.50.1020">
    <property type="entry name" value="LytTr DNA-binding domain"/>
    <property type="match status" value="1"/>
</dbReference>
<dbReference type="InterPro" id="IPR001789">
    <property type="entry name" value="Sig_transdc_resp-reg_receiver"/>
</dbReference>
<dbReference type="GO" id="GO:0000160">
    <property type="term" value="P:phosphorelay signal transduction system"/>
    <property type="evidence" value="ECO:0007669"/>
    <property type="project" value="InterPro"/>
</dbReference>
<dbReference type="GO" id="GO:0003677">
    <property type="term" value="F:DNA binding"/>
    <property type="evidence" value="ECO:0007669"/>
    <property type="project" value="InterPro"/>
</dbReference>
<accession>A0A9X1PRS8</accession>
<dbReference type="SUPFAM" id="SSF52172">
    <property type="entry name" value="CheY-like"/>
    <property type="match status" value="1"/>
</dbReference>
<keyword evidence="1 2" id="KW-0597">Phosphoprotein</keyword>
<dbReference type="AlphaFoldDB" id="A0A9X1PRS8"/>
<evidence type="ECO:0000313" key="4">
    <source>
        <dbReference type="EMBL" id="MCF0065813.1"/>
    </source>
</evidence>
<dbReference type="Pfam" id="PF04397">
    <property type="entry name" value="LytTR"/>
    <property type="match status" value="1"/>
</dbReference>
<feature type="modified residue" description="4-aspartylphosphate" evidence="2">
    <location>
        <position position="55"/>
    </location>
</feature>
<dbReference type="EMBL" id="JAJTTC010000015">
    <property type="protein sequence ID" value="MCF0065813.1"/>
    <property type="molecule type" value="Genomic_DNA"/>
</dbReference>
<evidence type="ECO:0000256" key="1">
    <source>
        <dbReference type="ARBA" id="ARBA00022553"/>
    </source>
</evidence>
<dbReference type="PROSITE" id="PS50110">
    <property type="entry name" value="RESPONSE_REGULATORY"/>
    <property type="match status" value="1"/>
</dbReference>
<reference evidence="4" key="1">
    <citation type="submission" date="2021-12" db="EMBL/GenBank/DDBJ databases">
        <title>Novel species in genus Dyadobacter.</title>
        <authorList>
            <person name="Ma C."/>
        </authorList>
    </citation>
    <scope>NUCLEOTIDE SEQUENCE</scope>
    <source>
        <strain evidence="4">LJ419</strain>
    </source>
</reference>
<gene>
    <name evidence="4" type="ORF">LXM26_30150</name>
</gene>
<protein>
    <submittedName>
        <fullName evidence="4">Response regulator</fullName>
    </submittedName>
</protein>
<dbReference type="InterPro" id="IPR011006">
    <property type="entry name" value="CheY-like_superfamily"/>
</dbReference>